<evidence type="ECO:0000313" key="3">
    <source>
        <dbReference type="Proteomes" id="UP001159405"/>
    </source>
</evidence>
<sequence>MLLSVESLLLLLQLLACAAVLQFTQPYQGKSIMGTVGSSMNFSWTFIGDPVTIKWGIKKAGVNAFESNGLILSVAKDGTQRVENQGYNGRVNGIRSGNSQSAQVVFTLSTIEMKDMESYLCVLRGGFGESDQFDYLNLVVEGNYSYASFGCITAAAASGTRVCREEHLDNNACQKKKKKTRMASNSIAPPTLFKEDWPKWIRRFERYRISTELNKKLKSCR</sequence>
<evidence type="ECO:0000313" key="2">
    <source>
        <dbReference type="EMBL" id="CAH3178760.1"/>
    </source>
</evidence>
<organism evidence="2 3">
    <name type="scientific">Porites lobata</name>
    <dbReference type="NCBI Taxonomy" id="104759"/>
    <lineage>
        <taxon>Eukaryota</taxon>
        <taxon>Metazoa</taxon>
        <taxon>Cnidaria</taxon>
        <taxon>Anthozoa</taxon>
        <taxon>Hexacorallia</taxon>
        <taxon>Scleractinia</taxon>
        <taxon>Fungiina</taxon>
        <taxon>Poritidae</taxon>
        <taxon>Porites</taxon>
    </lineage>
</organism>
<keyword evidence="1" id="KW-0732">Signal</keyword>
<feature type="signal peptide" evidence="1">
    <location>
        <begin position="1"/>
        <end position="18"/>
    </location>
</feature>
<comment type="caution">
    <text evidence="2">The sequence shown here is derived from an EMBL/GenBank/DDBJ whole genome shotgun (WGS) entry which is preliminary data.</text>
</comment>
<dbReference type="Proteomes" id="UP001159405">
    <property type="component" value="Unassembled WGS sequence"/>
</dbReference>
<keyword evidence="3" id="KW-1185">Reference proteome</keyword>
<dbReference type="EMBL" id="CALNXK010000244">
    <property type="protein sequence ID" value="CAH3178760.1"/>
    <property type="molecule type" value="Genomic_DNA"/>
</dbReference>
<gene>
    <name evidence="2" type="ORF">PLOB_00021008</name>
</gene>
<evidence type="ECO:0000256" key="1">
    <source>
        <dbReference type="SAM" id="SignalP"/>
    </source>
</evidence>
<reference evidence="2 3" key="1">
    <citation type="submission" date="2022-05" db="EMBL/GenBank/DDBJ databases">
        <authorList>
            <consortium name="Genoscope - CEA"/>
            <person name="William W."/>
        </authorList>
    </citation>
    <scope>NUCLEOTIDE SEQUENCE [LARGE SCALE GENOMIC DNA]</scope>
</reference>
<evidence type="ECO:0008006" key="4">
    <source>
        <dbReference type="Google" id="ProtNLM"/>
    </source>
</evidence>
<proteinExistence type="predicted"/>
<accession>A0ABN8RH72</accession>
<protein>
    <recommendedName>
        <fullName evidence="4">Immunoglobulin V-set domain-containing protein</fullName>
    </recommendedName>
</protein>
<name>A0ABN8RH72_9CNID</name>
<feature type="chain" id="PRO_5046098218" description="Immunoglobulin V-set domain-containing protein" evidence="1">
    <location>
        <begin position="19"/>
        <end position="221"/>
    </location>
</feature>